<protein>
    <submittedName>
        <fullName evidence="10">Fork-head domain-containing protein</fullName>
    </submittedName>
</protein>
<sequence>MTSYICKNQIRVSNSPTSSLFSTTASSSIHSSELSPSMDQQQEENRDRDYLSAPDNTISINGNLSTPSKVDCDLFSQSNETLPSNNSSIGSFLSQQQSPYNYLDYHSKKNPVNHLNITATKEYLHNVIDSTHHGYYGLPHPPQSSNPLIQLESFTKKALSNVVPFPKTNLSLQNDYSSGGKSASGFAKPPCSYPCLIAIALNNAVTNRLNVSELYEFIQYYFPFFQRAPEGWKNSVRHNLSTNGWFNKVDEGRSGYAGRRSFLWGFTSSEIKDKAMCDVKKQVIKKYDDMCESVICSGLLEPLLNGERSFYPNSCHQSPFIGCGTPVVNNSFIKRDSNYSHDRDHNCHSQPSLSTTSPVVVNQKGSRKRSHKLLQSSSFCYNNDSTFYQPEIKKEYNESRSYSSSTNLDTNHLLNHSVPNYMIPYSFPFSGDGSQGQFNLYQQQLPIYSVASGGSYSYALPKSQSISTQDTTGFYSTTSSVRSGNYLPLVGSSYSKEAGDSINNISISSESSSSTISADGHRTLCQDPLTGSWNQGQLSKPESPSTLQYQSYESMKKTSVKSESLADEVLNEFFIPAHSISL</sequence>
<comment type="subcellular location">
    <subcellularLocation>
        <location evidence="6">Nucleus</location>
    </subcellularLocation>
</comment>
<evidence type="ECO:0000313" key="9">
    <source>
        <dbReference type="Proteomes" id="UP000035681"/>
    </source>
</evidence>
<dbReference type="PROSITE" id="PS00658">
    <property type="entry name" value="FORK_HEAD_2"/>
    <property type="match status" value="1"/>
</dbReference>
<dbReference type="InterPro" id="IPR036388">
    <property type="entry name" value="WH-like_DNA-bd_sf"/>
</dbReference>
<organism evidence="9 10">
    <name type="scientific">Strongyloides stercoralis</name>
    <name type="common">Threadworm</name>
    <dbReference type="NCBI Taxonomy" id="6248"/>
    <lineage>
        <taxon>Eukaryota</taxon>
        <taxon>Metazoa</taxon>
        <taxon>Ecdysozoa</taxon>
        <taxon>Nematoda</taxon>
        <taxon>Chromadorea</taxon>
        <taxon>Rhabditida</taxon>
        <taxon>Tylenchina</taxon>
        <taxon>Panagrolaimomorpha</taxon>
        <taxon>Strongyloidoidea</taxon>
        <taxon>Strongyloididae</taxon>
        <taxon>Strongyloides</taxon>
    </lineage>
</organism>
<feature type="region of interest" description="Disordered" evidence="7">
    <location>
        <begin position="340"/>
        <end position="367"/>
    </location>
</feature>
<keyword evidence="1" id="KW-0217">Developmental protein</keyword>
<dbReference type="SUPFAM" id="SSF46785">
    <property type="entry name" value="Winged helix' DNA-binding domain"/>
    <property type="match status" value="1"/>
</dbReference>
<evidence type="ECO:0000259" key="8">
    <source>
        <dbReference type="PROSITE" id="PS50039"/>
    </source>
</evidence>
<evidence type="ECO:0000256" key="6">
    <source>
        <dbReference type="PROSITE-ProRule" id="PRU00089"/>
    </source>
</evidence>
<feature type="compositionally biased region" description="Low complexity" evidence="7">
    <location>
        <begin position="15"/>
        <end position="37"/>
    </location>
</feature>
<dbReference type="PANTHER" id="PTHR46721:SF3">
    <property type="entry name" value="FORKHEAD BOX N1"/>
    <property type="match status" value="1"/>
</dbReference>
<feature type="DNA-binding region" description="Fork-head" evidence="6">
    <location>
        <begin position="188"/>
        <end position="273"/>
    </location>
</feature>
<name>A0AAF5DCP1_STRER</name>
<evidence type="ECO:0000256" key="4">
    <source>
        <dbReference type="ARBA" id="ARBA00023163"/>
    </source>
</evidence>
<evidence type="ECO:0000256" key="1">
    <source>
        <dbReference type="ARBA" id="ARBA00022473"/>
    </source>
</evidence>
<dbReference type="SMART" id="SM00339">
    <property type="entry name" value="FH"/>
    <property type="match status" value="1"/>
</dbReference>
<evidence type="ECO:0000256" key="5">
    <source>
        <dbReference type="ARBA" id="ARBA00023242"/>
    </source>
</evidence>
<dbReference type="GO" id="GO:0000976">
    <property type="term" value="F:transcription cis-regulatory region binding"/>
    <property type="evidence" value="ECO:0007669"/>
    <property type="project" value="TreeGrafter"/>
</dbReference>
<dbReference type="InterPro" id="IPR030456">
    <property type="entry name" value="TF_fork_head_CS_2"/>
</dbReference>
<dbReference type="GO" id="GO:0005634">
    <property type="term" value="C:nucleus"/>
    <property type="evidence" value="ECO:0007669"/>
    <property type="project" value="UniProtKB-SubCell"/>
</dbReference>
<feature type="compositionally biased region" description="Polar residues" evidence="7">
    <location>
        <begin position="54"/>
        <end position="64"/>
    </location>
</feature>
<dbReference type="Gene3D" id="1.10.10.10">
    <property type="entry name" value="Winged helix-like DNA-binding domain superfamily/Winged helix DNA-binding domain"/>
    <property type="match status" value="1"/>
</dbReference>
<dbReference type="Pfam" id="PF00250">
    <property type="entry name" value="Forkhead"/>
    <property type="match status" value="1"/>
</dbReference>
<dbReference type="PRINTS" id="PR00053">
    <property type="entry name" value="FORKHEAD"/>
</dbReference>
<dbReference type="CDD" id="cd20036">
    <property type="entry name" value="FH_FOXR"/>
    <property type="match status" value="1"/>
</dbReference>
<evidence type="ECO:0000256" key="3">
    <source>
        <dbReference type="ARBA" id="ARBA00023125"/>
    </source>
</evidence>
<keyword evidence="5 6" id="KW-0539">Nucleus</keyword>
<feature type="domain" description="Fork-head" evidence="8">
    <location>
        <begin position="188"/>
        <end position="273"/>
    </location>
</feature>
<proteinExistence type="predicted"/>
<dbReference type="InterPro" id="IPR001766">
    <property type="entry name" value="Fork_head_dom"/>
</dbReference>
<dbReference type="InterPro" id="IPR049624">
    <property type="entry name" value="FOXN1_4"/>
</dbReference>
<feature type="region of interest" description="Disordered" evidence="7">
    <location>
        <begin position="14"/>
        <end position="64"/>
    </location>
</feature>
<keyword evidence="9" id="KW-1185">Reference proteome</keyword>
<dbReference type="GO" id="GO:0000981">
    <property type="term" value="F:DNA-binding transcription factor activity, RNA polymerase II-specific"/>
    <property type="evidence" value="ECO:0007669"/>
    <property type="project" value="TreeGrafter"/>
</dbReference>
<dbReference type="PANTHER" id="PTHR46721">
    <property type="entry name" value="FORKHEAD BOX PROTEIN N1"/>
    <property type="match status" value="1"/>
</dbReference>
<dbReference type="AlphaFoldDB" id="A0AAF5DCP1"/>
<accession>A0AAF5DCP1</accession>
<dbReference type="PROSITE" id="PS50039">
    <property type="entry name" value="FORK_HEAD_3"/>
    <property type="match status" value="1"/>
</dbReference>
<keyword evidence="2" id="KW-0805">Transcription regulation</keyword>
<dbReference type="Proteomes" id="UP000035681">
    <property type="component" value="Unplaced"/>
</dbReference>
<dbReference type="InterPro" id="IPR036390">
    <property type="entry name" value="WH_DNA-bd_sf"/>
</dbReference>
<dbReference type="WBParaSite" id="TCONS_00009184.p1">
    <property type="protein sequence ID" value="TCONS_00009184.p1"/>
    <property type="gene ID" value="XLOC_007022"/>
</dbReference>
<keyword evidence="4" id="KW-0804">Transcription</keyword>
<evidence type="ECO:0000313" key="10">
    <source>
        <dbReference type="WBParaSite" id="TCONS_00009184.p1"/>
    </source>
</evidence>
<evidence type="ECO:0000256" key="2">
    <source>
        <dbReference type="ARBA" id="ARBA00023015"/>
    </source>
</evidence>
<reference evidence="10" key="1">
    <citation type="submission" date="2024-02" db="UniProtKB">
        <authorList>
            <consortium name="WormBaseParasite"/>
        </authorList>
    </citation>
    <scope>IDENTIFICATION</scope>
</reference>
<keyword evidence="3 6" id="KW-0238">DNA-binding</keyword>
<evidence type="ECO:0000256" key="7">
    <source>
        <dbReference type="SAM" id="MobiDB-lite"/>
    </source>
</evidence>
<feature type="compositionally biased region" description="Polar residues" evidence="7">
    <location>
        <begin position="348"/>
        <end position="364"/>
    </location>
</feature>